<reference evidence="2" key="1">
    <citation type="journal article" date="2022" name="Mol. Ecol. Resour.">
        <title>The genomes of chicory, endive, great burdock and yacon provide insights into Asteraceae palaeo-polyploidization history and plant inulin production.</title>
        <authorList>
            <person name="Fan W."/>
            <person name="Wang S."/>
            <person name="Wang H."/>
            <person name="Wang A."/>
            <person name="Jiang F."/>
            <person name="Liu H."/>
            <person name="Zhao H."/>
            <person name="Xu D."/>
            <person name="Zhang Y."/>
        </authorList>
    </citation>
    <scope>NUCLEOTIDE SEQUENCE [LARGE SCALE GENOMIC DNA]</scope>
    <source>
        <strain evidence="2">cv. Niubang</strain>
    </source>
</reference>
<protein>
    <submittedName>
        <fullName evidence="1">Uncharacterized protein</fullName>
    </submittedName>
</protein>
<dbReference type="Proteomes" id="UP001055879">
    <property type="component" value="Linkage Group LG10"/>
</dbReference>
<accession>A0ACB8ZLN6</accession>
<sequence>MVVKRARSGDGRSGSGGVVTVTTVATRTRLIFPKYPSKIKNQNLNRLSTRNRPPSSSRHLHTISTIDPTSAVNLVLSTSAMEELDVLHLKVGQLAEMKSFDQGFRGAWFRCKIRDLFLKKNKVQLEYYDFLDEEISMAKIYEVPHYGRKSKEIKKQLMMRPHYPPMYHKSEMPPVNSISEVCVIIDGTWKVGDLVDWFEDNCYWSARVIKVLSNDKVQIELPMIPAGEGGTHEAFCKDLRPSLDWSAGQGWTLATMEGQSSSSAQLIFPSQQDEIDCMDYEVENDAAAGGGEVSSISATAIEGERMNSEQVKMDDGKGGASTPPPTTTTSEDSISTLHVEETKEDDVVVGSSSSSSIINLNMMQEETLEATIIDLEELANRIKWIKSILETNQDTTSSSSNLEVC</sequence>
<proteinExistence type="predicted"/>
<evidence type="ECO:0000313" key="1">
    <source>
        <dbReference type="EMBL" id="KAI3698163.1"/>
    </source>
</evidence>
<dbReference type="EMBL" id="CM042056">
    <property type="protein sequence ID" value="KAI3698163.1"/>
    <property type="molecule type" value="Genomic_DNA"/>
</dbReference>
<organism evidence="1 2">
    <name type="scientific">Arctium lappa</name>
    <name type="common">Greater burdock</name>
    <name type="synonym">Lappa major</name>
    <dbReference type="NCBI Taxonomy" id="4217"/>
    <lineage>
        <taxon>Eukaryota</taxon>
        <taxon>Viridiplantae</taxon>
        <taxon>Streptophyta</taxon>
        <taxon>Embryophyta</taxon>
        <taxon>Tracheophyta</taxon>
        <taxon>Spermatophyta</taxon>
        <taxon>Magnoliopsida</taxon>
        <taxon>eudicotyledons</taxon>
        <taxon>Gunneridae</taxon>
        <taxon>Pentapetalae</taxon>
        <taxon>asterids</taxon>
        <taxon>campanulids</taxon>
        <taxon>Asterales</taxon>
        <taxon>Asteraceae</taxon>
        <taxon>Carduoideae</taxon>
        <taxon>Cardueae</taxon>
        <taxon>Arctiinae</taxon>
        <taxon>Arctium</taxon>
    </lineage>
</organism>
<evidence type="ECO:0000313" key="2">
    <source>
        <dbReference type="Proteomes" id="UP001055879"/>
    </source>
</evidence>
<comment type="caution">
    <text evidence="1">The sequence shown here is derived from an EMBL/GenBank/DDBJ whole genome shotgun (WGS) entry which is preliminary data.</text>
</comment>
<name>A0ACB8ZLN6_ARCLA</name>
<gene>
    <name evidence="1" type="ORF">L6452_31275</name>
</gene>
<keyword evidence="2" id="KW-1185">Reference proteome</keyword>
<reference evidence="1 2" key="2">
    <citation type="journal article" date="2022" name="Mol. Ecol. Resour.">
        <title>The genomes of chicory, endive, great burdock and yacon provide insights into Asteraceae paleo-polyploidization history and plant inulin production.</title>
        <authorList>
            <person name="Fan W."/>
            <person name="Wang S."/>
            <person name="Wang H."/>
            <person name="Wang A."/>
            <person name="Jiang F."/>
            <person name="Liu H."/>
            <person name="Zhao H."/>
            <person name="Xu D."/>
            <person name="Zhang Y."/>
        </authorList>
    </citation>
    <scope>NUCLEOTIDE SEQUENCE [LARGE SCALE GENOMIC DNA]</scope>
    <source>
        <strain evidence="2">cv. Niubang</strain>
    </source>
</reference>